<proteinExistence type="predicted"/>
<dbReference type="InterPro" id="IPR020843">
    <property type="entry name" value="ER"/>
</dbReference>
<gene>
    <name evidence="2" type="ORF">NUTIK01_31350</name>
</gene>
<organism evidence="2 3">
    <name type="scientific">Novosphingobium pituita</name>
    <dbReference type="NCBI Taxonomy" id="3056842"/>
    <lineage>
        <taxon>Bacteria</taxon>
        <taxon>Pseudomonadati</taxon>
        <taxon>Pseudomonadota</taxon>
        <taxon>Alphaproteobacteria</taxon>
        <taxon>Sphingomonadales</taxon>
        <taxon>Sphingomonadaceae</taxon>
        <taxon>Novosphingobium</taxon>
    </lineage>
</organism>
<dbReference type="Pfam" id="PF08240">
    <property type="entry name" value="ADH_N"/>
    <property type="match status" value="1"/>
</dbReference>
<dbReference type="Proteomes" id="UP001187221">
    <property type="component" value="Unassembled WGS sequence"/>
</dbReference>
<evidence type="ECO:0000259" key="1">
    <source>
        <dbReference type="SMART" id="SM00829"/>
    </source>
</evidence>
<dbReference type="InterPro" id="IPR013154">
    <property type="entry name" value="ADH-like_N"/>
</dbReference>
<evidence type="ECO:0000313" key="2">
    <source>
        <dbReference type="EMBL" id="GMM62358.1"/>
    </source>
</evidence>
<dbReference type="SUPFAM" id="SSF50129">
    <property type="entry name" value="GroES-like"/>
    <property type="match status" value="1"/>
</dbReference>
<protein>
    <submittedName>
        <fullName evidence="2">NADP-dependent oxidoreductase</fullName>
    </submittedName>
</protein>
<reference evidence="2 3" key="1">
    <citation type="submission" date="2023-06" db="EMBL/GenBank/DDBJ databases">
        <title>Draft genome sequence of Novosphingobium sp. strain IK01.</title>
        <authorList>
            <person name="Hatamoto M."/>
            <person name="Ikarashi T."/>
            <person name="Yamaguchi T."/>
        </authorList>
    </citation>
    <scope>NUCLEOTIDE SEQUENCE [LARGE SCALE GENOMIC DNA]</scope>
    <source>
        <strain evidence="2 3">IK01</strain>
    </source>
</reference>
<dbReference type="Gene3D" id="3.90.180.10">
    <property type="entry name" value="Medium-chain alcohol dehydrogenases, catalytic domain"/>
    <property type="match status" value="1"/>
</dbReference>
<dbReference type="PANTHER" id="PTHR43482:SF1">
    <property type="entry name" value="PROTEIN AST1-RELATED"/>
    <property type="match status" value="1"/>
</dbReference>
<dbReference type="Pfam" id="PF13602">
    <property type="entry name" value="ADH_zinc_N_2"/>
    <property type="match status" value="1"/>
</dbReference>
<keyword evidence="3" id="KW-1185">Reference proteome</keyword>
<sequence>MKATRLHAFGGPEVLRYEDTPRPVAAPGEVLVKVYAASLNPPDLYLRDGYRALPPEWRPDAVFPLILGTDISGAVAAVGEGVSGFAVGDEVYSMVRFPEAIMTGSGAYAEYVIVPASELALKPAGIGHVEAAGAPMSLLTAWQFLIDLGHEAPNPFQSFTHQPVPLAGKTVVVNGAGGGVGHFAVQLAKWQGARVIAVASGRHEALMRDLGVDQFIDYNQTAAENVVRDADLVIDAVGGTSIDRFLRSIRRGGALFLVNPLGFTSHAEAEELGITVSVTQVRSNGAQLAQAGRLLADGTVKVIVDSTFPLAEAARAHERAAKGNIQGKIVLTVA</sequence>
<dbReference type="InterPro" id="IPR036291">
    <property type="entry name" value="NAD(P)-bd_dom_sf"/>
</dbReference>
<accession>A0ABQ6PAR8</accession>
<dbReference type="InterPro" id="IPR011032">
    <property type="entry name" value="GroES-like_sf"/>
</dbReference>
<dbReference type="Gene3D" id="3.40.50.720">
    <property type="entry name" value="NAD(P)-binding Rossmann-like Domain"/>
    <property type="match status" value="1"/>
</dbReference>
<dbReference type="PANTHER" id="PTHR43482">
    <property type="entry name" value="PROTEIN AST1-RELATED"/>
    <property type="match status" value="1"/>
</dbReference>
<dbReference type="SMART" id="SM00829">
    <property type="entry name" value="PKS_ER"/>
    <property type="match status" value="1"/>
</dbReference>
<evidence type="ECO:0000313" key="3">
    <source>
        <dbReference type="Proteomes" id="UP001187221"/>
    </source>
</evidence>
<feature type="domain" description="Enoyl reductase (ER)" evidence="1">
    <location>
        <begin position="10"/>
        <end position="331"/>
    </location>
</feature>
<dbReference type="CDD" id="cd05289">
    <property type="entry name" value="MDR_like_2"/>
    <property type="match status" value="1"/>
</dbReference>
<comment type="caution">
    <text evidence="2">The sequence shown here is derived from an EMBL/GenBank/DDBJ whole genome shotgun (WGS) entry which is preliminary data.</text>
</comment>
<dbReference type="InterPro" id="IPR052585">
    <property type="entry name" value="Lipid_raft_assoc_Zn_ADH"/>
</dbReference>
<name>A0ABQ6PAR8_9SPHN</name>
<dbReference type="SUPFAM" id="SSF51735">
    <property type="entry name" value="NAD(P)-binding Rossmann-fold domains"/>
    <property type="match status" value="1"/>
</dbReference>
<dbReference type="EMBL" id="BTFW01000001">
    <property type="protein sequence ID" value="GMM62358.1"/>
    <property type="molecule type" value="Genomic_DNA"/>
</dbReference>